<feature type="site" description="Participates in the substrate recognition with KAPA and in a stacking interaction with the adenine ring of SAM" evidence="9">
    <location>
        <position position="19"/>
    </location>
</feature>
<sequence>MTSNADLAARSRAAIWHPCTQMARLDAVPPLPIVRGEGPWLIDAEGQRYFDATSSWWVNLFGHSDVGLQRAIAQQAATLPHVMLAGCTHPPAVELAEGLSALTGGHLGHAFFGSDGASATEIALKMSAHHWRNLGQPEKCEFIALRGGYHGETLGALSVTDVPVFRDAYAPLLRATHLAPALHEAGSIEAIEALLRTLGGRCAAVIVEPLIQGASGMRMHAPAQLSALRRLCTEYKAHLIADEIAVGCGRTGRFFAWEHVQPALPLTGPLWPDFILLSKGITGGTLPLSVVLTTNAVFKAFLSDEVARGFLHSHSYTGNPIACAAACEVLRRFRDTDLLQDLARQSTLLRAAFAPLADDPRVQALRQVGTVLAFDVPSGGERFSERFHLAARERQLLIRPIGTTVYLMPPYLIDEVTATWLAAAVRDTLTDTLRSSPDA</sequence>
<evidence type="ECO:0000256" key="6">
    <source>
        <dbReference type="ARBA" id="ARBA00022756"/>
    </source>
</evidence>
<comment type="function">
    <text evidence="9">Catalyzes the transfer of the alpha-amino group from S-adenosyl-L-methionine (SAM) to 7-keto-8-aminopelargonic acid (KAPA) to form 7,8-diaminopelargonic acid (DAPA). It is the only aminotransferase known to utilize SAM as an amino donor.</text>
</comment>
<comment type="similarity">
    <text evidence="9">Belongs to the class-III pyridoxal-phosphate-dependent aminotransferase family. BioA subfamily.</text>
</comment>
<protein>
    <recommendedName>
        <fullName evidence="9">Adenosylmethionine-8-amino-7-oxononanoate aminotransferase</fullName>
        <ecNumber evidence="9">2.6.1.62</ecNumber>
    </recommendedName>
    <alternativeName>
        <fullName evidence="9">7,8-diamino-pelargonic acid aminotransferase</fullName>
        <shortName evidence="9">DAPA AT</shortName>
        <shortName evidence="9">DAPA aminotransferase</shortName>
    </alternativeName>
    <alternativeName>
        <fullName evidence="9">7,8-diaminononanoate synthase</fullName>
        <shortName evidence="9">DANS</shortName>
    </alternativeName>
    <alternativeName>
        <fullName evidence="9">Diaminopelargonic acid synthase</fullName>
    </alternativeName>
</protein>
<gene>
    <name evidence="9 10" type="primary">bioA</name>
    <name evidence="10" type="ORF">ABDJ85_04935</name>
</gene>
<dbReference type="HAMAP" id="MF_00834">
    <property type="entry name" value="BioA"/>
    <property type="match status" value="1"/>
</dbReference>
<feature type="binding site" evidence="9">
    <location>
        <position position="242"/>
    </location>
    <ligand>
        <name>pyridoxal 5'-phosphate</name>
        <dbReference type="ChEBI" id="CHEBI:597326"/>
    </ligand>
</feature>
<comment type="caution">
    <text evidence="10">The sequence shown here is derived from an EMBL/GenBank/DDBJ whole genome shotgun (WGS) entry which is preliminary data.</text>
</comment>
<feature type="binding site" evidence="9">
    <location>
        <begin position="116"/>
        <end position="117"/>
    </location>
    <ligand>
        <name>pyridoxal 5'-phosphate</name>
        <dbReference type="ChEBI" id="CHEBI:597326"/>
    </ligand>
</feature>
<evidence type="ECO:0000256" key="4">
    <source>
        <dbReference type="ARBA" id="ARBA00022679"/>
    </source>
</evidence>
<evidence type="ECO:0000313" key="11">
    <source>
        <dbReference type="Proteomes" id="UP001495147"/>
    </source>
</evidence>
<keyword evidence="11" id="KW-1185">Reference proteome</keyword>
<dbReference type="InterPro" id="IPR005814">
    <property type="entry name" value="Aminotrans_3"/>
</dbReference>
<dbReference type="Proteomes" id="UP001495147">
    <property type="component" value="Unassembled WGS sequence"/>
</dbReference>
<feature type="modified residue" description="N6-(pyridoxal phosphate)lysine" evidence="9">
    <location>
        <position position="279"/>
    </location>
</feature>
<evidence type="ECO:0000256" key="8">
    <source>
        <dbReference type="ARBA" id="ARBA00048449"/>
    </source>
</evidence>
<comment type="pathway">
    <text evidence="2 9">Cofactor biosynthesis; biotin biosynthesis; 7,8-diaminononanoate from 8-amino-7-oxononanoate (SAM route): step 1/1.</text>
</comment>
<feature type="binding site" evidence="9">
    <location>
        <position position="313"/>
    </location>
    <ligand>
        <name>substrate</name>
    </ligand>
</feature>
<organism evidence="10 11">
    <name type="scientific">Roseateles paludis</name>
    <dbReference type="NCBI Taxonomy" id="3145238"/>
    <lineage>
        <taxon>Bacteria</taxon>
        <taxon>Pseudomonadati</taxon>
        <taxon>Pseudomonadota</taxon>
        <taxon>Betaproteobacteria</taxon>
        <taxon>Burkholderiales</taxon>
        <taxon>Sphaerotilaceae</taxon>
        <taxon>Roseateles</taxon>
    </lineage>
</organism>
<evidence type="ECO:0000256" key="9">
    <source>
        <dbReference type="HAMAP-Rule" id="MF_00834"/>
    </source>
</evidence>
<dbReference type="PIRSF" id="PIRSF000521">
    <property type="entry name" value="Transaminase_4ab_Lys_Orn"/>
    <property type="match status" value="1"/>
</dbReference>
<dbReference type="EMBL" id="JBDPZD010000001">
    <property type="protein sequence ID" value="MEO3690804.1"/>
    <property type="molecule type" value="Genomic_DNA"/>
</dbReference>
<dbReference type="NCBIfam" id="TIGR00508">
    <property type="entry name" value="bioA"/>
    <property type="match status" value="1"/>
</dbReference>
<keyword evidence="5 9" id="KW-0949">S-adenosyl-L-methionine</keyword>
<evidence type="ECO:0000256" key="3">
    <source>
        <dbReference type="ARBA" id="ARBA00022576"/>
    </source>
</evidence>
<dbReference type="Gene3D" id="3.90.1150.10">
    <property type="entry name" value="Aspartate Aminotransferase, domain 1"/>
    <property type="match status" value="1"/>
</dbReference>
<dbReference type="CDD" id="cd00610">
    <property type="entry name" value="OAT_like"/>
    <property type="match status" value="1"/>
</dbReference>
<evidence type="ECO:0000256" key="7">
    <source>
        <dbReference type="ARBA" id="ARBA00022898"/>
    </source>
</evidence>
<comment type="subunit">
    <text evidence="9">Homodimer.</text>
</comment>
<dbReference type="InterPro" id="IPR015424">
    <property type="entry name" value="PyrdxlP-dep_Trfase"/>
</dbReference>
<dbReference type="PANTHER" id="PTHR42684">
    <property type="entry name" value="ADENOSYLMETHIONINE-8-AMINO-7-OXONONANOATE AMINOTRANSFERASE"/>
    <property type="match status" value="1"/>
</dbReference>
<dbReference type="GO" id="GO:0004015">
    <property type="term" value="F:adenosylmethionine-8-amino-7-oxononanoate transaminase activity"/>
    <property type="evidence" value="ECO:0007669"/>
    <property type="project" value="UniProtKB-EC"/>
</dbReference>
<dbReference type="InterPro" id="IPR015421">
    <property type="entry name" value="PyrdxlP-dep_Trfase_major"/>
</dbReference>
<feature type="binding site" evidence="9">
    <location>
        <position position="56"/>
    </location>
    <ligand>
        <name>substrate</name>
    </ligand>
</feature>
<comment type="catalytic activity">
    <reaction evidence="8 9">
        <text>(8S)-8-amino-7-oxononanoate + S-adenosyl-L-methionine = S-adenosyl-4-methylsulfanyl-2-oxobutanoate + (7R,8S)-7,8-diammoniononanoate</text>
        <dbReference type="Rhea" id="RHEA:16861"/>
        <dbReference type="ChEBI" id="CHEBI:16490"/>
        <dbReference type="ChEBI" id="CHEBI:59789"/>
        <dbReference type="ChEBI" id="CHEBI:149468"/>
        <dbReference type="ChEBI" id="CHEBI:149469"/>
        <dbReference type="EC" id="2.6.1.62"/>
    </reaction>
</comment>
<dbReference type="InterPro" id="IPR015422">
    <property type="entry name" value="PyrdxlP-dep_Trfase_small"/>
</dbReference>
<keyword evidence="7 9" id="KW-0663">Pyridoxal phosphate</keyword>
<dbReference type="InterPro" id="IPR005815">
    <property type="entry name" value="BioA"/>
</dbReference>
<dbReference type="PANTHER" id="PTHR42684:SF17">
    <property type="entry name" value="ADENOSYLMETHIONINE-8-AMINO-7-OXONONANOATE AMINOTRANSFERASE"/>
    <property type="match status" value="1"/>
</dbReference>
<feature type="binding site" evidence="9">
    <location>
        <position position="279"/>
    </location>
    <ligand>
        <name>substrate</name>
    </ligand>
</feature>
<feature type="binding site" evidence="9">
    <location>
        <begin position="314"/>
        <end position="315"/>
    </location>
    <ligand>
        <name>pyridoxal 5'-phosphate</name>
        <dbReference type="ChEBI" id="CHEBI:597326"/>
    </ligand>
</feature>
<keyword evidence="4 9" id="KW-0808">Transferase</keyword>
<comment type="subcellular location">
    <subcellularLocation>
        <location evidence="9">Cytoplasm</location>
    </subcellularLocation>
</comment>
<evidence type="ECO:0000256" key="1">
    <source>
        <dbReference type="ARBA" id="ARBA00001933"/>
    </source>
</evidence>
<feature type="binding site" evidence="9">
    <location>
        <position position="149"/>
    </location>
    <ligand>
        <name>substrate</name>
    </ligand>
</feature>
<accession>A0ABV0FZC0</accession>
<keyword evidence="9" id="KW-0963">Cytoplasm</keyword>
<comment type="cofactor">
    <cofactor evidence="1 9">
        <name>pyridoxal 5'-phosphate</name>
        <dbReference type="ChEBI" id="CHEBI:597326"/>
    </cofactor>
</comment>
<dbReference type="Gene3D" id="3.40.640.10">
    <property type="entry name" value="Type I PLP-dependent aspartate aminotransferase-like (Major domain)"/>
    <property type="match status" value="1"/>
</dbReference>
<feature type="binding site" evidence="9">
    <location>
        <position position="399"/>
    </location>
    <ligand>
        <name>substrate</name>
    </ligand>
</feature>
<name>A0ABV0FZC0_9BURK</name>
<dbReference type="SUPFAM" id="SSF53383">
    <property type="entry name" value="PLP-dependent transferases"/>
    <property type="match status" value="1"/>
</dbReference>
<dbReference type="RefSeq" id="WP_347703624.1">
    <property type="nucleotide sequence ID" value="NZ_JBDPZD010000001.1"/>
</dbReference>
<proteinExistence type="inferred from homology"/>
<dbReference type="EC" id="2.6.1.62" evidence="9"/>
<reference evidence="10 11" key="1">
    <citation type="submission" date="2024-05" db="EMBL/GenBank/DDBJ databases">
        <title>Roseateles sp. DJS-2-20 16S ribosomal RNA gene Genome sequencing and assembly.</title>
        <authorList>
            <person name="Woo H."/>
        </authorList>
    </citation>
    <scope>NUCLEOTIDE SEQUENCE [LARGE SCALE GENOMIC DNA]</scope>
    <source>
        <strain evidence="10 11">DJS-2-20</strain>
    </source>
</reference>
<keyword evidence="3 9" id="KW-0032">Aminotransferase</keyword>
<dbReference type="Pfam" id="PF00202">
    <property type="entry name" value="Aminotran_3"/>
    <property type="match status" value="1"/>
</dbReference>
<evidence type="ECO:0000313" key="10">
    <source>
        <dbReference type="EMBL" id="MEO3690804.1"/>
    </source>
</evidence>
<evidence type="ECO:0000256" key="2">
    <source>
        <dbReference type="ARBA" id="ARBA00005063"/>
    </source>
</evidence>
<evidence type="ECO:0000256" key="5">
    <source>
        <dbReference type="ARBA" id="ARBA00022691"/>
    </source>
</evidence>
<keyword evidence="6 9" id="KW-0093">Biotin biosynthesis</keyword>